<name>A0AAD0UU08_9LEPT</name>
<gene>
    <name evidence="1" type="ORF">EFP84_18780</name>
</gene>
<dbReference type="Proteomes" id="UP000276407">
    <property type="component" value="Chromosome 2"/>
</dbReference>
<evidence type="ECO:0000313" key="2">
    <source>
        <dbReference type="Proteomes" id="UP000276407"/>
    </source>
</evidence>
<sequence>MFPFTYKNKIRLAKKYNNRTLILSELREEFRKIGIEDFEIIKDGLKIPSQLTRNKKVLFKKSNAVGFLNECEIIVKESGEDFSFEYCISFSDLFSMSIILLPLSVLAILMNGLLGFSVFLIFSSIPFVIYYFAIMFQYLDVLFKFRK</sequence>
<protein>
    <submittedName>
        <fullName evidence="1">Uncharacterized protein</fullName>
    </submittedName>
</protein>
<proteinExistence type="predicted"/>
<dbReference type="EMBL" id="CP033615">
    <property type="protein sequence ID" value="AYV57690.1"/>
    <property type="molecule type" value="Genomic_DNA"/>
</dbReference>
<evidence type="ECO:0000313" key="1">
    <source>
        <dbReference type="EMBL" id="AYV57690.1"/>
    </source>
</evidence>
<organism evidence="1 2">
    <name type="scientific">Leptospira kmetyi</name>
    <dbReference type="NCBI Taxonomy" id="408139"/>
    <lineage>
        <taxon>Bacteria</taxon>
        <taxon>Pseudomonadati</taxon>
        <taxon>Spirochaetota</taxon>
        <taxon>Spirochaetia</taxon>
        <taxon>Leptospirales</taxon>
        <taxon>Leptospiraceae</taxon>
        <taxon>Leptospira</taxon>
    </lineage>
</organism>
<reference evidence="1 2" key="1">
    <citation type="submission" date="2018-11" db="EMBL/GenBank/DDBJ databases">
        <title>Complete genome sequence of Leptospira kmetyi isolate LS 001/16 from soil sample associated with a leptospirosis patient in Kelantan.</title>
        <authorList>
            <person name="Muhammad Yusoff F."/>
            <person name="Muhammad Yusoff S."/>
            <person name="Ahmad M.N."/>
            <person name="Yusof N.Y."/>
            <person name="Aziah I."/>
        </authorList>
    </citation>
    <scope>NUCLEOTIDE SEQUENCE [LARGE SCALE GENOMIC DNA]</scope>
    <source>
        <strain evidence="1 2">LS 001/16</strain>
    </source>
</reference>
<accession>A0AAD0UU08</accession>
<dbReference type="AlphaFoldDB" id="A0AAD0UU08"/>
<dbReference type="KEGG" id="lkm:EFP84_18780"/>